<dbReference type="AlphaFoldDB" id="A0A9P8P5S4"/>
<dbReference type="Proteomes" id="UP000769157">
    <property type="component" value="Unassembled WGS sequence"/>
</dbReference>
<gene>
    <name evidence="1" type="ORF">OGAPHI_003950</name>
</gene>
<dbReference type="GeneID" id="70235915"/>
<name>A0A9P8P5S4_9ASCO</name>
<reference evidence="1" key="2">
    <citation type="submission" date="2021-01" db="EMBL/GenBank/DDBJ databases">
        <authorList>
            <person name="Schikora-Tamarit M.A."/>
        </authorList>
    </citation>
    <scope>NUCLEOTIDE SEQUENCE</scope>
    <source>
        <strain evidence="1">CBS6075</strain>
    </source>
</reference>
<reference evidence="1" key="1">
    <citation type="journal article" date="2021" name="Open Biol.">
        <title>Shared evolutionary footprints suggest mitochondrial oxidative damage underlies multiple complex I losses in fungi.</title>
        <authorList>
            <person name="Schikora-Tamarit M.A."/>
            <person name="Marcet-Houben M."/>
            <person name="Nosek J."/>
            <person name="Gabaldon T."/>
        </authorList>
    </citation>
    <scope>NUCLEOTIDE SEQUENCE</scope>
    <source>
        <strain evidence="1">CBS6075</strain>
    </source>
</reference>
<evidence type="ECO:0000313" key="2">
    <source>
        <dbReference type="Proteomes" id="UP000769157"/>
    </source>
</evidence>
<sequence length="128" mass="14433">MTKRHACYQEFIQFMEQLAFNLFARYELLNFRVVAEVAPGLASHAEKSSMLGTVADRETIRRLATKVFIRAITASRVAPLGSLIVWISSTNKSSTDLAIVSFSDLVRTSHFSGVDIIMLLNFAFRKSW</sequence>
<comment type="caution">
    <text evidence="1">The sequence shown here is derived from an EMBL/GenBank/DDBJ whole genome shotgun (WGS) entry which is preliminary data.</text>
</comment>
<evidence type="ECO:0000313" key="1">
    <source>
        <dbReference type="EMBL" id="KAH3665762.1"/>
    </source>
</evidence>
<organism evidence="1 2">
    <name type="scientific">Ogataea philodendri</name>
    <dbReference type="NCBI Taxonomy" id="1378263"/>
    <lineage>
        <taxon>Eukaryota</taxon>
        <taxon>Fungi</taxon>
        <taxon>Dikarya</taxon>
        <taxon>Ascomycota</taxon>
        <taxon>Saccharomycotina</taxon>
        <taxon>Pichiomycetes</taxon>
        <taxon>Pichiales</taxon>
        <taxon>Pichiaceae</taxon>
        <taxon>Ogataea</taxon>
    </lineage>
</organism>
<accession>A0A9P8P5S4</accession>
<keyword evidence="2" id="KW-1185">Reference proteome</keyword>
<proteinExistence type="predicted"/>
<dbReference type="RefSeq" id="XP_046060966.1">
    <property type="nucleotide sequence ID" value="XM_046204976.1"/>
</dbReference>
<dbReference type="EMBL" id="JAEUBE010000295">
    <property type="protein sequence ID" value="KAH3665762.1"/>
    <property type="molecule type" value="Genomic_DNA"/>
</dbReference>
<protein>
    <submittedName>
        <fullName evidence="1">Uncharacterized protein</fullName>
    </submittedName>
</protein>